<name>A0AAQ3T189_PASNO</name>
<gene>
    <name evidence="1" type="ORF">U9M48_014271</name>
</gene>
<dbReference type="AlphaFoldDB" id="A0AAQ3T189"/>
<dbReference type="EMBL" id="CP144747">
    <property type="protein sequence ID" value="WVZ64799.1"/>
    <property type="molecule type" value="Genomic_DNA"/>
</dbReference>
<sequence>IRPRTAATLFPRTNFETLPGSLSAGHATRARSSSTRSLIGCVPFPGSGRPTPPLLLSPLPSYLHHRHAPTPRDLLQIRLPPASPASSTTRASPTTWEPRLTSWSRASMTLKQRWALICQPRSSMSQSLLTLHNVESWM</sequence>
<accession>A0AAQ3T189</accession>
<protein>
    <submittedName>
        <fullName evidence="1">Uncharacterized protein</fullName>
    </submittedName>
</protein>
<dbReference type="Proteomes" id="UP001341281">
    <property type="component" value="Chromosome 03"/>
</dbReference>
<organism evidence="1 2">
    <name type="scientific">Paspalum notatum var. saurae</name>
    <dbReference type="NCBI Taxonomy" id="547442"/>
    <lineage>
        <taxon>Eukaryota</taxon>
        <taxon>Viridiplantae</taxon>
        <taxon>Streptophyta</taxon>
        <taxon>Embryophyta</taxon>
        <taxon>Tracheophyta</taxon>
        <taxon>Spermatophyta</taxon>
        <taxon>Magnoliopsida</taxon>
        <taxon>Liliopsida</taxon>
        <taxon>Poales</taxon>
        <taxon>Poaceae</taxon>
        <taxon>PACMAD clade</taxon>
        <taxon>Panicoideae</taxon>
        <taxon>Andropogonodae</taxon>
        <taxon>Paspaleae</taxon>
        <taxon>Paspalinae</taxon>
        <taxon>Paspalum</taxon>
    </lineage>
</organism>
<evidence type="ECO:0000313" key="2">
    <source>
        <dbReference type="Proteomes" id="UP001341281"/>
    </source>
</evidence>
<keyword evidence="2" id="KW-1185">Reference proteome</keyword>
<feature type="non-terminal residue" evidence="1">
    <location>
        <position position="138"/>
    </location>
</feature>
<evidence type="ECO:0000313" key="1">
    <source>
        <dbReference type="EMBL" id="WVZ64799.1"/>
    </source>
</evidence>
<proteinExistence type="predicted"/>
<reference evidence="1 2" key="1">
    <citation type="submission" date="2024-02" db="EMBL/GenBank/DDBJ databases">
        <title>High-quality chromosome-scale genome assembly of Pensacola bahiagrass (Paspalum notatum Flugge var. saurae).</title>
        <authorList>
            <person name="Vega J.M."/>
            <person name="Podio M."/>
            <person name="Orjuela J."/>
            <person name="Siena L.A."/>
            <person name="Pessino S.C."/>
            <person name="Combes M.C."/>
            <person name="Mariac C."/>
            <person name="Albertini E."/>
            <person name="Pupilli F."/>
            <person name="Ortiz J.P.A."/>
            <person name="Leblanc O."/>
        </authorList>
    </citation>
    <scope>NUCLEOTIDE SEQUENCE [LARGE SCALE GENOMIC DNA]</scope>
    <source>
        <strain evidence="1">R1</strain>
        <tissue evidence="1">Leaf</tissue>
    </source>
</reference>